<sequence>MGPVVVQDASSLGIKDATSVTWGGKSRCQTPTRKQEVNDTLPSIRLHPTQGVQVTDEVPATLLLSAT</sequence>
<accession>A0A5B7H2Z9</accession>
<gene>
    <name evidence="1" type="ORF">E2C01_060618</name>
</gene>
<evidence type="ECO:0000313" key="2">
    <source>
        <dbReference type="Proteomes" id="UP000324222"/>
    </source>
</evidence>
<evidence type="ECO:0000313" key="1">
    <source>
        <dbReference type="EMBL" id="MPC66470.1"/>
    </source>
</evidence>
<name>A0A5B7H2Z9_PORTR</name>
<dbReference type="EMBL" id="VSRR010024807">
    <property type="protein sequence ID" value="MPC66470.1"/>
    <property type="molecule type" value="Genomic_DNA"/>
</dbReference>
<dbReference type="Proteomes" id="UP000324222">
    <property type="component" value="Unassembled WGS sequence"/>
</dbReference>
<keyword evidence="2" id="KW-1185">Reference proteome</keyword>
<organism evidence="1 2">
    <name type="scientific">Portunus trituberculatus</name>
    <name type="common">Swimming crab</name>
    <name type="synonym">Neptunus trituberculatus</name>
    <dbReference type="NCBI Taxonomy" id="210409"/>
    <lineage>
        <taxon>Eukaryota</taxon>
        <taxon>Metazoa</taxon>
        <taxon>Ecdysozoa</taxon>
        <taxon>Arthropoda</taxon>
        <taxon>Crustacea</taxon>
        <taxon>Multicrustacea</taxon>
        <taxon>Malacostraca</taxon>
        <taxon>Eumalacostraca</taxon>
        <taxon>Eucarida</taxon>
        <taxon>Decapoda</taxon>
        <taxon>Pleocyemata</taxon>
        <taxon>Brachyura</taxon>
        <taxon>Eubrachyura</taxon>
        <taxon>Portunoidea</taxon>
        <taxon>Portunidae</taxon>
        <taxon>Portuninae</taxon>
        <taxon>Portunus</taxon>
    </lineage>
</organism>
<proteinExistence type="predicted"/>
<protein>
    <submittedName>
        <fullName evidence="1">Uncharacterized protein</fullName>
    </submittedName>
</protein>
<reference evidence="1 2" key="1">
    <citation type="submission" date="2019-05" db="EMBL/GenBank/DDBJ databases">
        <title>Another draft genome of Portunus trituberculatus and its Hox gene families provides insights of decapod evolution.</title>
        <authorList>
            <person name="Jeong J.-H."/>
            <person name="Song I."/>
            <person name="Kim S."/>
            <person name="Choi T."/>
            <person name="Kim D."/>
            <person name="Ryu S."/>
            <person name="Kim W."/>
        </authorList>
    </citation>
    <scope>NUCLEOTIDE SEQUENCE [LARGE SCALE GENOMIC DNA]</scope>
    <source>
        <tissue evidence="1">Muscle</tissue>
    </source>
</reference>
<dbReference type="AlphaFoldDB" id="A0A5B7H2Z9"/>
<comment type="caution">
    <text evidence="1">The sequence shown here is derived from an EMBL/GenBank/DDBJ whole genome shotgun (WGS) entry which is preliminary data.</text>
</comment>